<evidence type="ECO:0000313" key="2">
    <source>
        <dbReference type="EMBL" id="CEF40439.1"/>
    </source>
</evidence>
<sequence>MWYKHDAMAHKCDENEQPPTMWFAARRFGYGAGLPITWQGWVSLCLFLAVTLAASSILPFFHFRHPLYAAAGVMVLNLGTTVAFGWVCYTHTEGGWRWRWGDSD</sequence>
<protein>
    <submittedName>
        <fullName evidence="2">Uncharacterized protein</fullName>
    </submittedName>
</protein>
<evidence type="ECO:0000313" key="3">
    <source>
        <dbReference type="Proteomes" id="UP000056109"/>
    </source>
</evidence>
<feature type="transmembrane region" description="Helical" evidence="1">
    <location>
        <begin position="41"/>
        <end position="61"/>
    </location>
</feature>
<keyword evidence="3" id="KW-1185">Reference proteome</keyword>
<dbReference type="Proteomes" id="UP000056109">
    <property type="component" value="Chromosome I"/>
</dbReference>
<keyword evidence="1" id="KW-0472">Membrane</keyword>
<name>A0A0U5EVD0_9PROT</name>
<dbReference type="PATRIC" id="fig|446692.3.peg.1055"/>
<keyword evidence="1" id="KW-1133">Transmembrane helix</keyword>
<feature type="transmembrane region" description="Helical" evidence="1">
    <location>
        <begin position="67"/>
        <end position="89"/>
    </location>
</feature>
<dbReference type="AlphaFoldDB" id="A0A0U5EVD0"/>
<reference evidence="3" key="1">
    <citation type="submission" date="2014-09" db="EMBL/GenBank/DDBJ databases">
        <authorList>
            <person name="Illeghems K.G."/>
        </authorList>
    </citation>
    <scope>NUCLEOTIDE SEQUENCE [LARGE SCALE GENOMIC DNA]</scope>
    <source>
        <strain evidence="3">108B</strain>
    </source>
</reference>
<evidence type="ECO:0000256" key="1">
    <source>
        <dbReference type="SAM" id="Phobius"/>
    </source>
</evidence>
<organism evidence="2 3">
    <name type="scientific">Acetobacter senegalensis</name>
    <dbReference type="NCBI Taxonomy" id="446692"/>
    <lineage>
        <taxon>Bacteria</taxon>
        <taxon>Pseudomonadati</taxon>
        <taxon>Pseudomonadota</taxon>
        <taxon>Alphaproteobacteria</taxon>
        <taxon>Acetobacterales</taxon>
        <taxon>Acetobacteraceae</taxon>
        <taxon>Acetobacter</taxon>
    </lineage>
</organism>
<dbReference type="KEGG" id="asz:ASN_1056"/>
<keyword evidence="1" id="KW-0812">Transmembrane</keyword>
<accession>A0A0U5EVD0</accession>
<proteinExistence type="predicted"/>
<dbReference type="EMBL" id="LN606600">
    <property type="protein sequence ID" value="CEF40439.1"/>
    <property type="molecule type" value="Genomic_DNA"/>
</dbReference>
<gene>
    <name evidence="2" type="ORF">ASN_1056</name>
</gene>